<dbReference type="RefSeq" id="XP_017994832.1">
    <property type="nucleotide sequence ID" value="XM_018142228.1"/>
</dbReference>
<evidence type="ECO:0000313" key="1">
    <source>
        <dbReference type="EMBL" id="KPI34869.1"/>
    </source>
</evidence>
<keyword evidence="2" id="KW-1185">Reference proteome</keyword>
<reference evidence="1 2" key="1">
    <citation type="submission" date="2015-06" db="EMBL/GenBank/DDBJ databases">
        <title>Draft genome of the ant-associated black yeast Phialophora attae CBS 131958.</title>
        <authorList>
            <person name="Moreno L.F."/>
            <person name="Stielow B.J."/>
            <person name="de Hoog S."/>
            <person name="Vicente V.A."/>
            <person name="Weiss V.A."/>
            <person name="de Vries M."/>
            <person name="Cruz L.M."/>
            <person name="Souza E.M."/>
        </authorList>
    </citation>
    <scope>NUCLEOTIDE SEQUENCE [LARGE SCALE GENOMIC DNA]</scope>
    <source>
        <strain evidence="1 2">CBS 131958</strain>
    </source>
</reference>
<evidence type="ECO:0000313" key="2">
    <source>
        <dbReference type="Proteomes" id="UP000038010"/>
    </source>
</evidence>
<proteinExistence type="predicted"/>
<dbReference type="GeneID" id="28734108"/>
<dbReference type="VEuPathDB" id="FungiDB:AB675_2271"/>
<accession>A0A0N0NHZ9</accession>
<name>A0A0N0NHZ9_9EURO</name>
<dbReference type="EMBL" id="LFJN01000048">
    <property type="protein sequence ID" value="KPI34869.1"/>
    <property type="molecule type" value="Genomic_DNA"/>
</dbReference>
<dbReference type="OrthoDB" id="3940576at2759"/>
<organism evidence="1 2">
    <name type="scientific">Cyphellophora attinorum</name>
    <dbReference type="NCBI Taxonomy" id="1664694"/>
    <lineage>
        <taxon>Eukaryota</taxon>
        <taxon>Fungi</taxon>
        <taxon>Dikarya</taxon>
        <taxon>Ascomycota</taxon>
        <taxon>Pezizomycotina</taxon>
        <taxon>Eurotiomycetes</taxon>
        <taxon>Chaetothyriomycetidae</taxon>
        <taxon>Chaetothyriales</taxon>
        <taxon>Cyphellophoraceae</taxon>
        <taxon>Cyphellophora</taxon>
    </lineage>
</organism>
<protein>
    <submittedName>
        <fullName evidence="1">Uncharacterized protein</fullName>
    </submittedName>
</protein>
<dbReference type="Proteomes" id="UP000038010">
    <property type="component" value="Unassembled WGS sequence"/>
</dbReference>
<dbReference type="AlphaFoldDB" id="A0A0N0NHZ9"/>
<gene>
    <name evidence="1" type="ORF">AB675_2271</name>
</gene>
<comment type="caution">
    <text evidence="1">The sequence shown here is derived from an EMBL/GenBank/DDBJ whole genome shotgun (WGS) entry which is preliminary data.</text>
</comment>
<sequence>MATKNKVYVAGVGLSPSTERSGPFVLSAAVKALLDAGVTYDHVSKSLVSKDVTGGKSTFAAFNDDRVIVDLVANRSLLGHGIDEISGARSQCVLIAGVDKEEAVAFVLVSEDFLMRWPYLKDSSMLVSKVGRSDGSLSQAVRKVWRLRGWGSVKGASPRGESSIELARADGQSTPKWKDVECKLDGKHRLGYNPATETKQVSQEDLEAVQATGKTQQKTSAFKRRGGDLAILTKQHDFVAKL</sequence>